<protein>
    <submittedName>
        <fullName evidence="1">Uncharacterized protein</fullName>
    </submittedName>
</protein>
<reference evidence="1 2" key="1">
    <citation type="submission" date="2023-03" db="EMBL/GenBank/DDBJ databases">
        <title>WGS of Gossypium arboreum.</title>
        <authorList>
            <person name="Yu D."/>
        </authorList>
    </citation>
    <scope>NUCLEOTIDE SEQUENCE [LARGE SCALE GENOMIC DNA]</scope>
    <source>
        <tissue evidence="1">Leaf</tissue>
    </source>
</reference>
<sequence length="93" mass="10721">MQEQTGKNSYKEWKRNLMIVLIYEKLKIVLDNKFPLANQVEVGARWKESDKIACCYMLTSVTSTLFKHLESCDSSKAILNKLEDMFRGQAALS</sequence>
<evidence type="ECO:0000313" key="1">
    <source>
        <dbReference type="EMBL" id="KAK5845800.1"/>
    </source>
</evidence>
<evidence type="ECO:0000313" key="2">
    <source>
        <dbReference type="Proteomes" id="UP001358586"/>
    </source>
</evidence>
<gene>
    <name evidence="1" type="ORF">PVK06_002029</name>
</gene>
<comment type="caution">
    <text evidence="1">The sequence shown here is derived from an EMBL/GenBank/DDBJ whole genome shotgun (WGS) entry which is preliminary data.</text>
</comment>
<dbReference type="Proteomes" id="UP001358586">
    <property type="component" value="Chromosome 1"/>
</dbReference>
<accession>A0ABR0R2H2</accession>
<name>A0ABR0R2H2_GOSAR</name>
<keyword evidence="2" id="KW-1185">Reference proteome</keyword>
<dbReference type="EMBL" id="JARKNE010000001">
    <property type="protein sequence ID" value="KAK5845800.1"/>
    <property type="molecule type" value="Genomic_DNA"/>
</dbReference>
<organism evidence="1 2">
    <name type="scientific">Gossypium arboreum</name>
    <name type="common">Tree cotton</name>
    <name type="synonym">Gossypium nanking</name>
    <dbReference type="NCBI Taxonomy" id="29729"/>
    <lineage>
        <taxon>Eukaryota</taxon>
        <taxon>Viridiplantae</taxon>
        <taxon>Streptophyta</taxon>
        <taxon>Embryophyta</taxon>
        <taxon>Tracheophyta</taxon>
        <taxon>Spermatophyta</taxon>
        <taxon>Magnoliopsida</taxon>
        <taxon>eudicotyledons</taxon>
        <taxon>Gunneridae</taxon>
        <taxon>Pentapetalae</taxon>
        <taxon>rosids</taxon>
        <taxon>malvids</taxon>
        <taxon>Malvales</taxon>
        <taxon>Malvaceae</taxon>
        <taxon>Malvoideae</taxon>
        <taxon>Gossypium</taxon>
    </lineage>
</organism>
<proteinExistence type="predicted"/>